<organism evidence="2 3">
    <name type="scientific">Champsocephalus esox</name>
    <name type="common">pike icefish</name>
    <dbReference type="NCBI Taxonomy" id="159716"/>
    <lineage>
        <taxon>Eukaryota</taxon>
        <taxon>Metazoa</taxon>
        <taxon>Chordata</taxon>
        <taxon>Craniata</taxon>
        <taxon>Vertebrata</taxon>
        <taxon>Euteleostomi</taxon>
        <taxon>Actinopterygii</taxon>
        <taxon>Neopterygii</taxon>
        <taxon>Teleostei</taxon>
        <taxon>Neoteleostei</taxon>
        <taxon>Acanthomorphata</taxon>
        <taxon>Eupercaria</taxon>
        <taxon>Perciformes</taxon>
        <taxon>Notothenioidei</taxon>
        <taxon>Channichthyidae</taxon>
        <taxon>Champsocephalus</taxon>
    </lineage>
</organism>
<feature type="compositionally biased region" description="Low complexity" evidence="1">
    <location>
        <begin position="1"/>
        <end position="16"/>
    </location>
</feature>
<evidence type="ECO:0000313" key="3">
    <source>
        <dbReference type="Proteomes" id="UP001335648"/>
    </source>
</evidence>
<feature type="region of interest" description="Disordered" evidence="1">
    <location>
        <begin position="78"/>
        <end position="103"/>
    </location>
</feature>
<name>A0AAN8GNV5_9TELE</name>
<comment type="caution">
    <text evidence="2">The sequence shown here is derived from an EMBL/GenBank/DDBJ whole genome shotgun (WGS) entry which is preliminary data.</text>
</comment>
<dbReference type="AlphaFoldDB" id="A0AAN8GNV5"/>
<dbReference type="EMBL" id="JAULUE010002060">
    <property type="protein sequence ID" value="KAK5884392.1"/>
    <property type="molecule type" value="Genomic_DNA"/>
</dbReference>
<gene>
    <name evidence="2" type="ORF">CesoFtcFv8_018218</name>
</gene>
<feature type="compositionally biased region" description="Basic and acidic residues" evidence="1">
    <location>
        <begin position="79"/>
        <end position="88"/>
    </location>
</feature>
<keyword evidence="3" id="KW-1185">Reference proteome</keyword>
<protein>
    <submittedName>
        <fullName evidence="2">Uncharacterized protein</fullName>
    </submittedName>
</protein>
<sequence length="124" mass="12594">MGSPGISSKNSSGGSSDQIISRADVGISSSPGSGGTPCTGGRVISSSNRTIRSTGSGAGGNKERISVCKMAALSISAAGRERSQETQRKAQQKQQQQASVTSPLVQRWLTSGVRVTGGKADDIL</sequence>
<evidence type="ECO:0000313" key="2">
    <source>
        <dbReference type="EMBL" id="KAK5884392.1"/>
    </source>
</evidence>
<feature type="region of interest" description="Disordered" evidence="1">
    <location>
        <begin position="1"/>
        <end position="63"/>
    </location>
</feature>
<proteinExistence type="predicted"/>
<feature type="compositionally biased region" description="Polar residues" evidence="1">
    <location>
        <begin position="44"/>
        <end position="55"/>
    </location>
</feature>
<accession>A0AAN8GNV5</accession>
<evidence type="ECO:0000256" key="1">
    <source>
        <dbReference type="SAM" id="MobiDB-lite"/>
    </source>
</evidence>
<reference evidence="2 3" key="1">
    <citation type="journal article" date="2023" name="Mol. Biol. Evol.">
        <title>Genomics of Secondarily Temperate Adaptation in the Only Non-Antarctic Icefish.</title>
        <authorList>
            <person name="Rivera-Colon A.G."/>
            <person name="Rayamajhi N."/>
            <person name="Minhas B.F."/>
            <person name="Madrigal G."/>
            <person name="Bilyk K.T."/>
            <person name="Yoon V."/>
            <person name="Hune M."/>
            <person name="Gregory S."/>
            <person name="Cheng C.H.C."/>
            <person name="Catchen J.M."/>
        </authorList>
    </citation>
    <scope>NUCLEOTIDE SEQUENCE [LARGE SCALE GENOMIC DNA]</scope>
    <source>
        <strain evidence="2">JC2023a</strain>
    </source>
</reference>
<dbReference type="Proteomes" id="UP001335648">
    <property type="component" value="Unassembled WGS sequence"/>
</dbReference>